<dbReference type="PANTHER" id="PTHR19446">
    <property type="entry name" value="REVERSE TRANSCRIPTASES"/>
    <property type="match status" value="1"/>
</dbReference>
<dbReference type="Proteomes" id="UP001633002">
    <property type="component" value="Unassembled WGS sequence"/>
</dbReference>
<proteinExistence type="predicted"/>
<dbReference type="Pfam" id="PF00078">
    <property type="entry name" value="RVT_1"/>
    <property type="match status" value="1"/>
</dbReference>
<comment type="caution">
    <text evidence="2">The sequence shown here is derived from an EMBL/GenBank/DDBJ whole genome shotgun (WGS) entry which is preliminary data.</text>
</comment>
<dbReference type="InterPro" id="IPR000477">
    <property type="entry name" value="RT_dom"/>
</dbReference>
<dbReference type="EMBL" id="JBJQOH010000004">
    <property type="protein sequence ID" value="KAL3689655.1"/>
    <property type="molecule type" value="Genomic_DNA"/>
</dbReference>
<dbReference type="AlphaFoldDB" id="A0ABD3HDP2"/>
<gene>
    <name evidence="2" type="ORF">R1sor_015964</name>
</gene>
<dbReference type="CDD" id="cd01650">
    <property type="entry name" value="RT_nLTR_like"/>
    <property type="match status" value="1"/>
</dbReference>
<evidence type="ECO:0000259" key="1">
    <source>
        <dbReference type="Pfam" id="PF00078"/>
    </source>
</evidence>
<name>A0ABD3HDP2_9MARC</name>
<evidence type="ECO:0000313" key="2">
    <source>
        <dbReference type="EMBL" id="KAL3689655.1"/>
    </source>
</evidence>
<dbReference type="InterPro" id="IPR043502">
    <property type="entry name" value="DNA/RNA_pol_sf"/>
</dbReference>
<accession>A0ABD3HDP2</accession>
<protein>
    <recommendedName>
        <fullName evidence="1">Reverse transcriptase domain-containing protein</fullName>
    </recommendedName>
</protein>
<sequence>MRSTYKILLCKVEGKECKGSNDRIRVGVGRGHRRTRRYTRRSAHILSRFIQGRRGNGGKREEVVSKIDKRTTEDDKKSLEEVPSDEFITRIVMEMPKKKSQGIDGVMIEILQIGWEFMREECFLMVQSFWDKKNLVGKDNIGIIKLIPKNDKKHPLKNWRPITLLTMTYKIMAKIIAVRLKDILPRLIDTQQMGFVAGRNIIDNILTLRLGQEWAQATNQDTIFVKLDFMKAYDRVAHGFLWDTLTTMGMGEETVQRIKGLVPLMRALREEEAHGNIQGLNIGDGKSLLHQLFVDDTGICITAEEAQFVKTWMKESGCEVPGPGKKFVYLGVSTSSPVDEKELSWGWNEEDNPKSALIAWERIAQPKSNGGLGWTRFKEMSDALNVRLVSRILEKEDVEWIHLA</sequence>
<keyword evidence="3" id="KW-1185">Reference proteome</keyword>
<evidence type="ECO:0000313" key="3">
    <source>
        <dbReference type="Proteomes" id="UP001633002"/>
    </source>
</evidence>
<organism evidence="2 3">
    <name type="scientific">Riccia sorocarpa</name>
    <dbReference type="NCBI Taxonomy" id="122646"/>
    <lineage>
        <taxon>Eukaryota</taxon>
        <taxon>Viridiplantae</taxon>
        <taxon>Streptophyta</taxon>
        <taxon>Embryophyta</taxon>
        <taxon>Marchantiophyta</taxon>
        <taxon>Marchantiopsida</taxon>
        <taxon>Marchantiidae</taxon>
        <taxon>Marchantiales</taxon>
        <taxon>Ricciaceae</taxon>
        <taxon>Riccia</taxon>
    </lineage>
</organism>
<reference evidence="2 3" key="1">
    <citation type="submission" date="2024-09" db="EMBL/GenBank/DDBJ databases">
        <title>Chromosome-scale assembly of Riccia sorocarpa.</title>
        <authorList>
            <person name="Paukszto L."/>
        </authorList>
    </citation>
    <scope>NUCLEOTIDE SEQUENCE [LARGE SCALE GENOMIC DNA]</scope>
    <source>
        <strain evidence="2">LP-2024</strain>
        <tissue evidence="2">Aerial parts of the thallus</tissue>
    </source>
</reference>
<dbReference type="SUPFAM" id="SSF56672">
    <property type="entry name" value="DNA/RNA polymerases"/>
    <property type="match status" value="1"/>
</dbReference>
<feature type="domain" description="Reverse transcriptase" evidence="1">
    <location>
        <begin position="147"/>
        <end position="256"/>
    </location>
</feature>